<dbReference type="PANTHER" id="PTHR11802:SF29">
    <property type="entry name" value="SERINE CARBOXYPEPTIDASE-LIKE 19"/>
    <property type="match status" value="1"/>
</dbReference>
<comment type="caution">
    <text evidence="3">The sequence shown here is derived from an EMBL/GenBank/DDBJ whole genome shotgun (WGS) entry which is preliminary data.</text>
</comment>
<dbReference type="Gramene" id="PHT84562">
    <property type="protein sequence ID" value="PHT84562"/>
    <property type="gene ID" value="T459_13005"/>
</dbReference>
<dbReference type="OMA" id="ESHNDMQ"/>
<feature type="signal peptide" evidence="2">
    <location>
        <begin position="1"/>
        <end position="26"/>
    </location>
</feature>
<dbReference type="AlphaFoldDB" id="A0A1U8GLD3"/>
<dbReference type="Proteomes" id="UP000222542">
    <property type="component" value="Unassembled WGS sequence"/>
</dbReference>
<sequence>MGKTELCYYLFLVLVVAELCLQPVAAGSTVKFLPGFQGPLPFELETGYIGVGDHEDAQLFYYFIKSESNPESDPVLLWITGGPGCSALSGLIYEIGPIRLSQWSTMGVCLK</sequence>
<dbReference type="STRING" id="4072.A0A1U8GLD3"/>
<evidence type="ECO:0000313" key="4">
    <source>
        <dbReference type="Proteomes" id="UP000222542"/>
    </source>
</evidence>
<dbReference type="InterPro" id="IPR029058">
    <property type="entry name" value="AB_hydrolase_fold"/>
</dbReference>
<dbReference type="Pfam" id="PF00450">
    <property type="entry name" value="Peptidase_S10"/>
    <property type="match status" value="1"/>
</dbReference>
<reference evidence="3 4" key="1">
    <citation type="journal article" date="2014" name="Nat. Genet.">
        <title>Genome sequence of the hot pepper provides insights into the evolution of pungency in Capsicum species.</title>
        <authorList>
            <person name="Kim S."/>
            <person name="Park M."/>
            <person name="Yeom S.I."/>
            <person name="Kim Y.M."/>
            <person name="Lee J.M."/>
            <person name="Lee H.A."/>
            <person name="Seo E."/>
            <person name="Choi J."/>
            <person name="Cheong K."/>
            <person name="Kim K.T."/>
            <person name="Jung K."/>
            <person name="Lee G.W."/>
            <person name="Oh S.K."/>
            <person name="Bae C."/>
            <person name="Kim S.B."/>
            <person name="Lee H.Y."/>
            <person name="Kim S.Y."/>
            <person name="Kim M.S."/>
            <person name="Kang B.C."/>
            <person name="Jo Y.D."/>
            <person name="Yang H.B."/>
            <person name="Jeong H.J."/>
            <person name="Kang W.H."/>
            <person name="Kwon J.K."/>
            <person name="Shin C."/>
            <person name="Lim J.Y."/>
            <person name="Park J.H."/>
            <person name="Huh J.H."/>
            <person name="Kim J.S."/>
            <person name="Kim B.D."/>
            <person name="Cohen O."/>
            <person name="Paran I."/>
            <person name="Suh M.C."/>
            <person name="Lee S.B."/>
            <person name="Kim Y.K."/>
            <person name="Shin Y."/>
            <person name="Noh S.J."/>
            <person name="Park J."/>
            <person name="Seo Y.S."/>
            <person name="Kwon S.Y."/>
            <person name="Kim H.A."/>
            <person name="Park J.M."/>
            <person name="Kim H.J."/>
            <person name="Choi S.B."/>
            <person name="Bosland P.W."/>
            <person name="Reeves G."/>
            <person name="Jo S.H."/>
            <person name="Lee B.W."/>
            <person name="Cho H.T."/>
            <person name="Choi H.S."/>
            <person name="Lee M.S."/>
            <person name="Yu Y."/>
            <person name="Do Choi Y."/>
            <person name="Park B.S."/>
            <person name="van Deynze A."/>
            <person name="Ashrafi H."/>
            <person name="Hill T."/>
            <person name="Kim W.T."/>
            <person name="Pai H.S."/>
            <person name="Ahn H.K."/>
            <person name="Yeam I."/>
            <person name="Giovannoni J.J."/>
            <person name="Rose J.K."/>
            <person name="Sorensen I."/>
            <person name="Lee S.J."/>
            <person name="Kim R.W."/>
            <person name="Choi I.Y."/>
            <person name="Choi B.S."/>
            <person name="Lim J.S."/>
            <person name="Lee Y.H."/>
            <person name="Choi D."/>
        </authorList>
    </citation>
    <scope>NUCLEOTIDE SEQUENCE [LARGE SCALE GENOMIC DNA]</scope>
    <source>
        <strain evidence="4">cv. CM334</strain>
    </source>
</reference>
<dbReference type="InterPro" id="IPR001563">
    <property type="entry name" value="Peptidase_S10"/>
</dbReference>
<accession>A0A1U8GLD3</accession>
<dbReference type="PANTHER" id="PTHR11802">
    <property type="entry name" value="SERINE PROTEASE FAMILY S10 SERINE CARBOXYPEPTIDASE"/>
    <property type="match status" value="1"/>
</dbReference>
<gene>
    <name evidence="3" type="ORF">T459_13005</name>
</gene>
<reference evidence="3 4" key="2">
    <citation type="journal article" date="2017" name="Genome Biol.">
        <title>New reference genome sequences of hot pepper reveal the massive evolution of plant disease-resistance genes by retroduplication.</title>
        <authorList>
            <person name="Kim S."/>
            <person name="Park J."/>
            <person name="Yeom S.I."/>
            <person name="Kim Y.M."/>
            <person name="Seo E."/>
            <person name="Kim K.T."/>
            <person name="Kim M.S."/>
            <person name="Lee J.M."/>
            <person name="Cheong K."/>
            <person name="Shin H.S."/>
            <person name="Kim S.B."/>
            <person name="Han K."/>
            <person name="Lee J."/>
            <person name="Park M."/>
            <person name="Lee H.A."/>
            <person name="Lee H.Y."/>
            <person name="Lee Y."/>
            <person name="Oh S."/>
            <person name="Lee J.H."/>
            <person name="Choi E."/>
            <person name="Choi E."/>
            <person name="Lee S.E."/>
            <person name="Jeon J."/>
            <person name="Kim H."/>
            <person name="Choi G."/>
            <person name="Song H."/>
            <person name="Lee J."/>
            <person name="Lee S.C."/>
            <person name="Kwon J.K."/>
            <person name="Lee H.Y."/>
            <person name="Koo N."/>
            <person name="Hong Y."/>
            <person name="Kim R.W."/>
            <person name="Kang W.H."/>
            <person name="Huh J.H."/>
            <person name="Kang B.C."/>
            <person name="Yang T.J."/>
            <person name="Lee Y.H."/>
            <person name="Bennetzen J.L."/>
            <person name="Choi D."/>
        </authorList>
    </citation>
    <scope>NUCLEOTIDE SEQUENCE [LARGE SCALE GENOMIC DNA]</scope>
    <source>
        <strain evidence="4">cv. CM334</strain>
    </source>
</reference>
<evidence type="ECO:0000256" key="2">
    <source>
        <dbReference type="SAM" id="SignalP"/>
    </source>
</evidence>
<evidence type="ECO:0000256" key="1">
    <source>
        <dbReference type="ARBA" id="ARBA00009431"/>
    </source>
</evidence>
<keyword evidence="4" id="KW-1185">Reference proteome</keyword>
<feature type="chain" id="PRO_5030035740" evidence="2">
    <location>
        <begin position="27"/>
        <end position="111"/>
    </location>
</feature>
<keyword evidence="2" id="KW-0732">Signal</keyword>
<protein>
    <submittedName>
        <fullName evidence="3">Uncharacterized protein</fullName>
    </submittedName>
</protein>
<dbReference type="Gene3D" id="3.40.50.1820">
    <property type="entry name" value="alpha/beta hydrolase"/>
    <property type="match status" value="1"/>
</dbReference>
<comment type="similarity">
    <text evidence="1">Belongs to the peptidase S10 family.</text>
</comment>
<name>A0A1U8GLD3_CAPAN</name>
<proteinExistence type="inferred from homology"/>
<dbReference type="GO" id="GO:0006508">
    <property type="term" value="P:proteolysis"/>
    <property type="evidence" value="ECO:0007669"/>
    <property type="project" value="InterPro"/>
</dbReference>
<dbReference type="EMBL" id="AYRZ02000004">
    <property type="protein sequence ID" value="PHT84562.1"/>
    <property type="molecule type" value="Genomic_DNA"/>
</dbReference>
<evidence type="ECO:0000313" key="3">
    <source>
        <dbReference type="EMBL" id="PHT84562.1"/>
    </source>
</evidence>
<dbReference type="SUPFAM" id="SSF53474">
    <property type="entry name" value="alpha/beta-Hydrolases"/>
    <property type="match status" value="1"/>
</dbReference>
<dbReference type="GO" id="GO:0004185">
    <property type="term" value="F:serine-type carboxypeptidase activity"/>
    <property type="evidence" value="ECO:0007669"/>
    <property type="project" value="InterPro"/>
</dbReference>
<organism evidence="3 4">
    <name type="scientific">Capsicum annuum</name>
    <name type="common">Capsicum pepper</name>
    <dbReference type="NCBI Taxonomy" id="4072"/>
    <lineage>
        <taxon>Eukaryota</taxon>
        <taxon>Viridiplantae</taxon>
        <taxon>Streptophyta</taxon>
        <taxon>Embryophyta</taxon>
        <taxon>Tracheophyta</taxon>
        <taxon>Spermatophyta</taxon>
        <taxon>Magnoliopsida</taxon>
        <taxon>eudicotyledons</taxon>
        <taxon>Gunneridae</taxon>
        <taxon>Pentapetalae</taxon>
        <taxon>asterids</taxon>
        <taxon>lamiids</taxon>
        <taxon>Solanales</taxon>
        <taxon>Solanaceae</taxon>
        <taxon>Solanoideae</taxon>
        <taxon>Capsiceae</taxon>
        <taxon>Capsicum</taxon>
    </lineage>
</organism>